<feature type="binding site" evidence="2">
    <location>
        <position position="104"/>
    </location>
    <ligand>
        <name>Mn(2+)</name>
        <dbReference type="ChEBI" id="CHEBI:29035"/>
        <label>2</label>
    </ligand>
</feature>
<dbReference type="GO" id="GO:0046872">
    <property type="term" value="F:metal ion binding"/>
    <property type="evidence" value="ECO:0007669"/>
    <property type="project" value="UniProtKB-KW"/>
</dbReference>
<feature type="binding site" evidence="2">
    <location>
        <position position="140"/>
    </location>
    <ligand>
        <name>Mn(2+)</name>
        <dbReference type="ChEBI" id="CHEBI:29035"/>
        <label>2</label>
    </ligand>
</feature>
<keyword evidence="2" id="KW-0464">Manganese</keyword>
<keyword evidence="1 4" id="KW-0378">Hydrolase</keyword>
<dbReference type="Pfam" id="PF07687">
    <property type="entry name" value="M20_dimer"/>
    <property type="match status" value="1"/>
</dbReference>
<feature type="domain" description="Peptidase M20 dimerisation" evidence="3">
    <location>
        <begin position="190"/>
        <end position="284"/>
    </location>
</feature>
<protein>
    <submittedName>
        <fullName evidence="4">Amidohydrolase</fullName>
    </submittedName>
</protein>
<dbReference type="PANTHER" id="PTHR11014:SF63">
    <property type="entry name" value="METALLOPEPTIDASE, PUTATIVE (AFU_ORTHOLOGUE AFUA_6G09600)-RELATED"/>
    <property type="match status" value="1"/>
</dbReference>
<name>A0A1H3A369_9FIRM</name>
<evidence type="ECO:0000313" key="5">
    <source>
        <dbReference type="Proteomes" id="UP000198828"/>
    </source>
</evidence>
<evidence type="ECO:0000256" key="2">
    <source>
        <dbReference type="PIRSR" id="PIRSR005962-1"/>
    </source>
</evidence>
<dbReference type="PANTHER" id="PTHR11014">
    <property type="entry name" value="PEPTIDASE M20 FAMILY MEMBER"/>
    <property type="match status" value="1"/>
</dbReference>
<dbReference type="FunFam" id="3.30.70.360:FF:000001">
    <property type="entry name" value="N-acetyldiaminopimelate deacetylase"/>
    <property type="match status" value="1"/>
</dbReference>
<dbReference type="AlphaFoldDB" id="A0A1H3A369"/>
<evidence type="ECO:0000256" key="1">
    <source>
        <dbReference type="ARBA" id="ARBA00022801"/>
    </source>
</evidence>
<sequence>MVKTDYIKSKAIEIKNWVIEIRRDFHQHPELGFEEYRTRDKVIEYLNEMSIENKIVAKTGVMGIIRGKRKGKTVALRADIDALPMEDKKEVPYKSKVKGKMHACGHDAHTAILLGASRILKDLEDEIKGNIKLFFQPAEETIGGALPMIEEGVLEDPYVDGVFGLHVDNSIEAGQIGIRYGQMKAASDEIKVNIYGKNSHGAYPQDGVDAIAVAGQVLNALQMVVSRNVDPRTSAVLTIGTIKGGCAGNIIADKVEMEGIVRTLKAESRTLVIDKIRDIVEQIPKSLGGRGEMIRQESYPPLINDDYMVDIIKSNGLELLEEDSVYEIPYPSFGVEDFSYFAANRPSAFFQLGSGNREKGIIYGGHTPYFDIDEECLIIGVLLQVKNALEFLNTME</sequence>
<dbReference type="Gene3D" id="3.40.630.10">
    <property type="entry name" value="Zn peptidases"/>
    <property type="match status" value="1"/>
</dbReference>
<organism evidence="4 5">
    <name type="scientific">Tepidimicrobium xylanilyticum</name>
    <dbReference type="NCBI Taxonomy" id="1123352"/>
    <lineage>
        <taxon>Bacteria</taxon>
        <taxon>Bacillati</taxon>
        <taxon>Bacillota</taxon>
        <taxon>Tissierellia</taxon>
        <taxon>Tissierellales</taxon>
        <taxon>Tepidimicrobiaceae</taxon>
        <taxon>Tepidimicrobium</taxon>
    </lineage>
</organism>
<dbReference type="InterPro" id="IPR002933">
    <property type="entry name" value="Peptidase_M20"/>
</dbReference>
<dbReference type="SUPFAM" id="SSF53187">
    <property type="entry name" value="Zn-dependent exopeptidases"/>
    <property type="match status" value="1"/>
</dbReference>
<dbReference type="EMBL" id="FNNG01000008">
    <property type="protein sequence ID" value="SDX24107.1"/>
    <property type="molecule type" value="Genomic_DNA"/>
</dbReference>
<dbReference type="SUPFAM" id="SSF55031">
    <property type="entry name" value="Bacterial exopeptidase dimerisation domain"/>
    <property type="match status" value="1"/>
</dbReference>
<feature type="binding site" evidence="2">
    <location>
        <position position="106"/>
    </location>
    <ligand>
        <name>Mn(2+)</name>
        <dbReference type="ChEBI" id="CHEBI:29035"/>
        <label>2</label>
    </ligand>
</feature>
<dbReference type="GO" id="GO:0050118">
    <property type="term" value="F:N-acetyldiaminopimelate deacetylase activity"/>
    <property type="evidence" value="ECO:0007669"/>
    <property type="project" value="UniProtKB-ARBA"/>
</dbReference>
<evidence type="ECO:0000313" key="4">
    <source>
        <dbReference type="EMBL" id="SDX24107.1"/>
    </source>
</evidence>
<dbReference type="PIRSF" id="PIRSF005962">
    <property type="entry name" value="Pept_M20D_amidohydro"/>
    <property type="match status" value="1"/>
</dbReference>
<dbReference type="Gene3D" id="3.30.70.360">
    <property type="match status" value="1"/>
</dbReference>
<evidence type="ECO:0000259" key="3">
    <source>
        <dbReference type="Pfam" id="PF07687"/>
    </source>
</evidence>
<dbReference type="InterPro" id="IPR017439">
    <property type="entry name" value="Amidohydrolase"/>
</dbReference>
<dbReference type="Pfam" id="PF01546">
    <property type="entry name" value="Peptidase_M20"/>
    <property type="match status" value="1"/>
</dbReference>
<keyword evidence="2" id="KW-0479">Metal-binding</keyword>
<dbReference type="InterPro" id="IPR011650">
    <property type="entry name" value="Peptidase_M20_dimer"/>
</dbReference>
<dbReference type="GO" id="GO:0019877">
    <property type="term" value="P:diaminopimelate biosynthetic process"/>
    <property type="evidence" value="ECO:0007669"/>
    <property type="project" value="UniProtKB-ARBA"/>
</dbReference>
<feature type="binding site" evidence="2">
    <location>
        <position position="166"/>
    </location>
    <ligand>
        <name>Mn(2+)</name>
        <dbReference type="ChEBI" id="CHEBI:29035"/>
        <label>2</label>
    </ligand>
</feature>
<dbReference type="RefSeq" id="WP_093753220.1">
    <property type="nucleotide sequence ID" value="NZ_BSYN01000003.1"/>
</dbReference>
<comment type="cofactor">
    <cofactor evidence="2">
        <name>Mn(2+)</name>
        <dbReference type="ChEBI" id="CHEBI:29035"/>
    </cofactor>
    <text evidence="2">The Mn(2+) ion enhances activity.</text>
</comment>
<proteinExistence type="predicted"/>
<dbReference type="NCBIfam" id="TIGR01891">
    <property type="entry name" value="amidohydrolases"/>
    <property type="match status" value="1"/>
</dbReference>
<gene>
    <name evidence="4" type="ORF">SAMN05660923_01972</name>
</gene>
<feature type="binding site" evidence="2">
    <location>
        <position position="366"/>
    </location>
    <ligand>
        <name>Mn(2+)</name>
        <dbReference type="ChEBI" id="CHEBI:29035"/>
        <label>2</label>
    </ligand>
</feature>
<dbReference type="OrthoDB" id="9776731at2"/>
<dbReference type="InterPro" id="IPR036264">
    <property type="entry name" value="Bact_exopeptidase_dim_dom"/>
</dbReference>
<keyword evidence="5" id="KW-1185">Reference proteome</keyword>
<accession>A0A1H3A369</accession>
<reference evidence="4 5" key="1">
    <citation type="submission" date="2016-10" db="EMBL/GenBank/DDBJ databases">
        <authorList>
            <person name="de Groot N.N."/>
        </authorList>
    </citation>
    <scope>NUCLEOTIDE SEQUENCE [LARGE SCALE GENOMIC DNA]</scope>
    <source>
        <strain evidence="4 5">DSM 23310</strain>
    </source>
</reference>
<dbReference type="Proteomes" id="UP000198828">
    <property type="component" value="Unassembled WGS sequence"/>
</dbReference>